<evidence type="ECO:0000313" key="1">
    <source>
        <dbReference type="EMBL" id="KAF1015029.1"/>
    </source>
</evidence>
<dbReference type="AlphaFoldDB" id="A0A7V8FGF3"/>
<sequence length="113" mass="13101">MIDLLAVQECVRTGGLQPDDVWVATHKAQRDLENLRWTLGDLLDCLVCLQVEDYQGSEWCRDQLGSWHACDAYAVHYDDVRKCRLNHSDINYYLKFSVGKDGRLRIVFLSCHL</sequence>
<name>A0A7V8FGF3_STEMA</name>
<organism evidence="1 2">
    <name type="scientific">Stenotrophomonas maltophilia</name>
    <name type="common">Pseudomonas maltophilia</name>
    <name type="synonym">Xanthomonas maltophilia</name>
    <dbReference type="NCBI Taxonomy" id="40324"/>
    <lineage>
        <taxon>Bacteria</taxon>
        <taxon>Pseudomonadati</taxon>
        <taxon>Pseudomonadota</taxon>
        <taxon>Gammaproteobacteria</taxon>
        <taxon>Lysobacterales</taxon>
        <taxon>Lysobacteraceae</taxon>
        <taxon>Stenotrophomonas</taxon>
        <taxon>Stenotrophomonas maltophilia group</taxon>
    </lineage>
</organism>
<reference evidence="2" key="1">
    <citation type="journal article" date="2020" name="MBio">
        <title>Horizontal gene transfer to a defensive symbiont with a reduced genome amongst a multipartite beetle microbiome.</title>
        <authorList>
            <person name="Waterworth S.C."/>
            <person name="Florez L.V."/>
            <person name="Rees E.R."/>
            <person name="Hertweck C."/>
            <person name="Kaltenpoth M."/>
            <person name="Kwan J.C."/>
        </authorList>
    </citation>
    <scope>NUCLEOTIDE SEQUENCE [LARGE SCALE GENOMIC DNA]</scope>
</reference>
<dbReference type="EMBL" id="WNDS01000003">
    <property type="protein sequence ID" value="KAF1015029.1"/>
    <property type="molecule type" value="Genomic_DNA"/>
</dbReference>
<protein>
    <submittedName>
        <fullName evidence="1">Uncharacterized protein</fullName>
    </submittedName>
</protein>
<comment type="caution">
    <text evidence="1">The sequence shown here is derived from an EMBL/GenBank/DDBJ whole genome shotgun (WGS) entry which is preliminary data.</text>
</comment>
<gene>
    <name evidence="1" type="ORF">GAK31_02517</name>
</gene>
<dbReference type="Proteomes" id="UP000487117">
    <property type="component" value="Unassembled WGS sequence"/>
</dbReference>
<accession>A0A7V8FGF3</accession>
<proteinExistence type="predicted"/>
<evidence type="ECO:0000313" key="2">
    <source>
        <dbReference type="Proteomes" id="UP000487117"/>
    </source>
</evidence>